<keyword evidence="7 13" id="KW-0456">Lyase</keyword>
<gene>
    <name evidence="13" type="primary">nspC</name>
    <name evidence="13" type="ORF">PCLFYP37_01436</name>
</gene>
<dbReference type="PANTHER" id="PTHR43727:SF1">
    <property type="entry name" value="CARBOXYNORSPERMIDINE_CARBOXYSPERMIDINE DECARBOXYLASE"/>
    <property type="match status" value="1"/>
</dbReference>
<comment type="similarity">
    <text evidence="8">Belongs to the Orn/Lys/Arg decarboxylase class-II family. NspC subfamily.</text>
</comment>
<evidence type="ECO:0000256" key="7">
    <source>
        <dbReference type="ARBA" id="ARBA00023239"/>
    </source>
</evidence>
<dbReference type="CDD" id="cd06829">
    <property type="entry name" value="PLPDE_III_CANSDC"/>
    <property type="match status" value="1"/>
</dbReference>
<dbReference type="GO" id="GO:0009089">
    <property type="term" value="P:lysine biosynthetic process via diaminopimelate"/>
    <property type="evidence" value="ECO:0007669"/>
    <property type="project" value="TreeGrafter"/>
</dbReference>
<evidence type="ECO:0000259" key="12">
    <source>
        <dbReference type="Pfam" id="PF00278"/>
    </source>
</evidence>
<evidence type="ECO:0000256" key="9">
    <source>
        <dbReference type="ARBA" id="ARBA00047351"/>
    </source>
</evidence>
<evidence type="ECO:0000256" key="2">
    <source>
        <dbReference type="ARBA" id="ARBA00012259"/>
    </source>
</evidence>
<dbReference type="AlphaFoldDB" id="A0A6N3ADJ4"/>
<keyword evidence="4" id="KW-0210">Decarboxylase</keyword>
<dbReference type="SUPFAM" id="SSF50621">
    <property type="entry name" value="Alanine racemase C-terminal domain-like"/>
    <property type="match status" value="1"/>
</dbReference>
<comment type="catalytic activity">
    <reaction evidence="9">
        <text>carboxyspermidine + H(+) = spermidine + CO2</text>
        <dbReference type="Rhea" id="RHEA:34095"/>
        <dbReference type="ChEBI" id="CHEBI:15378"/>
        <dbReference type="ChEBI" id="CHEBI:16526"/>
        <dbReference type="ChEBI" id="CHEBI:57834"/>
        <dbReference type="ChEBI" id="CHEBI:65072"/>
        <dbReference type="EC" id="4.1.1.96"/>
    </reaction>
</comment>
<evidence type="ECO:0000256" key="11">
    <source>
        <dbReference type="PIRSR" id="PIRSR038941-1"/>
    </source>
</evidence>
<evidence type="ECO:0000256" key="6">
    <source>
        <dbReference type="ARBA" id="ARBA00023066"/>
    </source>
</evidence>
<evidence type="ECO:0000256" key="1">
    <source>
        <dbReference type="ARBA" id="ARBA00001933"/>
    </source>
</evidence>
<dbReference type="EMBL" id="CACRUT010000008">
    <property type="protein sequence ID" value="VYT90409.1"/>
    <property type="molecule type" value="Genomic_DNA"/>
</dbReference>
<evidence type="ECO:0000256" key="10">
    <source>
        <dbReference type="ARBA" id="ARBA00047389"/>
    </source>
</evidence>
<dbReference type="InterPro" id="IPR005730">
    <property type="entry name" value="Nsp_de-COase"/>
</dbReference>
<keyword evidence="5" id="KW-0663">Pyridoxal phosphate</keyword>
<protein>
    <recommendedName>
        <fullName evidence="3">Carboxynorspermidine/carboxyspermidine decarboxylase</fullName>
        <ecNumber evidence="2">4.1.1.96</ecNumber>
    </recommendedName>
</protein>
<feature type="binding site" evidence="11">
    <location>
        <position position="288"/>
    </location>
    <ligand>
        <name>substrate</name>
    </ligand>
</feature>
<dbReference type="Pfam" id="PF00278">
    <property type="entry name" value="Orn_DAP_Arg_deC"/>
    <property type="match status" value="1"/>
</dbReference>
<dbReference type="Gene3D" id="2.40.37.10">
    <property type="entry name" value="Lyase, Ornithine Decarboxylase, Chain A, domain 1"/>
    <property type="match status" value="1"/>
</dbReference>
<feature type="domain" description="Orn/DAP/Arg decarboxylase 2 C-terminal" evidence="12">
    <location>
        <begin position="207"/>
        <end position="352"/>
    </location>
</feature>
<dbReference type="FunFam" id="3.20.20.10:FF:000012">
    <property type="entry name" value="Carboxynorspermidine/carboxyspermidine decarboxylase"/>
    <property type="match status" value="1"/>
</dbReference>
<dbReference type="GO" id="GO:0008836">
    <property type="term" value="F:diaminopimelate decarboxylase activity"/>
    <property type="evidence" value="ECO:0007669"/>
    <property type="project" value="TreeGrafter"/>
</dbReference>
<dbReference type="PANTHER" id="PTHR43727">
    <property type="entry name" value="DIAMINOPIMELATE DECARBOXYLASE"/>
    <property type="match status" value="1"/>
</dbReference>
<dbReference type="NCBIfam" id="TIGR01047">
    <property type="entry name" value="nspC"/>
    <property type="match status" value="1"/>
</dbReference>
<comment type="catalytic activity">
    <reaction evidence="10">
        <text>carboxynorspermidine + H(+) = norspermidine + CO2</text>
        <dbReference type="Rhea" id="RHEA:34099"/>
        <dbReference type="ChEBI" id="CHEBI:15378"/>
        <dbReference type="ChEBI" id="CHEBI:16526"/>
        <dbReference type="ChEBI" id="CHEBI:57920"/>
        <dbReference type="ChEBI" id="CHEBI:65070"/>
        <dbReference type="EC" id="4.1.1.96"/>
    </reaction>
</comment>
<dbReference type="PIRSF" id="PIRSF038941">
    <property type="entry name" value="NspC"/>
    <property type="match status" value="1"/>
</dbReference>
<dbReference type="InterPro" id="IPR029066">
    <property type="entry name" value="PLP-binding_barrel"/>
</dbReference>
<dbReference type="Gene3D" id="3.20.20.10">
    <property type="entry name" value="Alanine racemase"/>
    <property type="match status" value="1"/>
</dbReference>
<dbReference type="SUPFAM" id="SSF51419">
    <property type="entry name" value="PLP-binding barrel"/>
    <property type="match status" value="1"/>
</dbReference>
<evidence type="ECO:0000256" key="4">
    <source>
        <dbReference type="ARBA" id="ARBA00022793"/>
    </source>
</evidence>
<comment type="cofactor">
    <cofactor evidence="1">
        <name>pyridoxal 5'-phosphate</name>
        <dbReference type="ChEBI" id="CHEBI:597326"/>
    </cofactor>
</comment>
<evidence type="ECO:0000256" key="5">
    <source>
        <dbReference type="ARBA" id="ARBA00022898"/>
    </source>
</evidence>
<evidence type="ECO:0000313" key="13">
    <source>
        <dbReference type="EMBL" id="VYT90409.1"/>
    </source>
</evidence>
<dbReference type="InterPro" id="IPR022643">
    <property type="entry name" value="De-COase2_C"/>
</dbReference>
<dbReference type="InterPro" id="IPR009006">
    <property type="entry name" value="Ala_racemase/Decarboxylase_C"/>
</dbReference>
<proteinExistence type="inferred from homology"/>
<dbReference type="GO" id="GO:0008295">
    <property type="term" value="P:spermidine biosynthetic process"/>
    <property type="evidence" value="ECO:0007669"/>
    <property type="project" value="UniProtKB-KW"/>
</dbReference>
<organism evidence="13">
    <name type="scientific">Paraprevotella clara</name>
    <dbReference type="NCBI Taxonomy" id="454154"/>
    <lineage>
        <taxon>Bacteria</taxon>
        <taxon>Pseudomonadati</taxon>
        <taxon>Bacteroidota</taxon>
        <taxon>Bacteroidia</taxon>
        <taxon>Bacteroidales</taxon>
        <taxon>Prevotellaceae</taxon>
        <taxon>Paraprevotella</taxon>
    </lineage>
</organism>
<sequence length="396" mass="45415">MKTDRFTYEGVPTPCYIVEEDLLRRNLELIRDVSRRAGVEIILAFKAFALWKSFPVFREYISHTTASSLYEARLAAEEFGSKAHTYSPAYTERDFDRILSCSSHVTFNSMSQYVRFYPRVEEYNRLHPEERVSCGLRINPEYSEIEVDLYNPCAPGSRFGMMASQLPDGLPAGIEGFHCHCHCESSSEALEHTLQHIEEKFGRWLSRLKWLNLGGGHLMTRKDYDVERLVAILKGLKERYHNLTVILEPGSAFAWQTGPLVASVVDVVENKGIRTAILDVSFTCHMPDCLEMPYQPAVRNAETVEPDAVKRAAPEENVYRLGGNSCLSGDYMGAWRFGHPLAPGDRIIFEDMIHYTTVKTNMFNGIRHPDIAMLHSDGTLEYYRRFSYTDYRDRMC</sequence>
<accession>A0A6N3ADJ4</accession>
<evidence type="ECO:0000256" key="8">
    <source>
        <dbReference type="ARBA" id="ARBA00025802"/>
    </source>
</evidence>
<reference evidence="13" key="1">
    <citation type="submission" date="2019-11" db="EMBL/GenBank/DDBJ databases">
        <authorList>
            <person name="Feng L."/>
        </authorList>
    </citation>
    <scope>NUCLEOTIDE SEQUENCE</scope>
    <source>
        <strain evidence="13">PclaraLFYP37</strain>
    </source>
</reference>
<keyword evidence="6" id="KW-0745">Spermidine biosynthesis</keyword>
<dbReference type="GO" id="GO:0045312">
    <property type="term" value="P:nor-spermidine biosynthetic process"/>
    <property type="evidence" value="ECO:0007669"/>
    <property type="project" value="InterPro"/>
</dbReference>
<name>A0A6N3ADJ4_9BACT</name>
<dbReference type="RefSeq" id="WP_412442251.1">
    <property type="nucleotide sequence ID" value="NZ_CACRUT010000008.1"/>
</dbReference>
<evidence type="ECO:0000256" key="3">
    <source>
        <dbReference type="ARBA" id="ARBA00013633"/>
    </source>
</evidence>
<dbReference type="EC" id="4.1.1.96" evidence="2"/>